<dbReference type="Proteomes" id="UP000271974">
    <property type="component" value="Unassembled WGS sequence"/>
</dbReference>
<dbReference type="AlphaFoldDB" id="A0A433TK00"/>
<evidence type="ECO:0000313" key="1">
    <source>
        <dbReference type="EMBL" id="RUS81836.1"/>
    </source>
</evidence>
<comment type="caution">
    <text evidence="1">The sequence shown here is derived from an EMBL/GenBank/DDBJ whole genome shotgun (WGS) entry which is preliminary data.</text>
</comment>
<dbReference type="EMBL" id="RQTK01000318">
    <property type="protein sequence ID" value="RUS81836.1"/>
    <property type="molecule type" value="Genomic_DNA"/>
</dbReference>
<sequence length="237" mass="25938">MGHAITRPLFSGCVRIAGHRFYWRLMRGGGGLVRAVGSRLQTSDTPGLRAGRDRPGTEIINQAGPMVHVWGCPVGRGEYRCRSVPDGCCLVPASIKNARVGTWERVDQVMMAHFHLSYGSGVNPRYRCQWSEALVSVALQSRCELAPLELESIDRPGPSPPVTTDPRLFALTIVVDKEPLGYFITLKGSALVKNLLVTKTRDIGLLNNSEAGIRGKKMEVFSQASSQARILKLLGKE</sequence>
<protein>
    <submittedName>
        <fullName evidence="1">Uncharacterized protein</fullName>
    </submittedName>
</protein>
<name>A0A433TK00_ELYCH</name>
<accession>A0A433TK00</accession>
<proteinExistence type="predicted"/>
<evidence type="ECO:0000313" key="2">
    <source>
        <dbReference type="Proteomes" id="UP000271974"/>
    </source>
</evidence>
<keyword evidence="2" id="KW-1185">Reference proteome</keyword>
<organism evidence="1 2">
    <name type="scientific">Elysia chlorotica</name>
    <name type="common">Eastern emerald elysia</name>
    <name type="synonym">Sea slug</name>
    <dbReference type="NCBI Taxonomy" id="188477"/>
    <lineage>
        <taxon>Eukaryota</taxon>
        <taxon>Metazoa</taxon>
        <taxon>Spiralia</taxon>
        <taxon>Lophotrochozoa</taxon>
        <taxon>Mollusca</taxon>
        <taxon>Gastropoda</taxon>
        <taxon>Heterobranchia</taxon>
        <taxon>Euthyneura</taxon>
        <taxon>Panpulmonata</taxon>
        <taxon>Sacoglossa</taxon>
        <taxon>Placobranchoidea</taxon>
        <taxon>Plakobranchidae</taxon>
        <taxon>Elysia</taxon>
    </lineage>
</organism>
<gene>
    <name evidence="1" type="ORF">EGW08_010397</name>
</gene>
<reference evidence="1 2" key="1">
    <citation type="submission" date="2019-01" db="EMBL/GenBank/DDBJ databases">
        <title>A draft genome assembly of the solar-powered sea slug Elysia chlorotica.</title>
        <authorList>
            <person name="Cai H."/>
            <person name="Li Q."/>
            <person name="Fang X."/>
            <person name="Li J."/>
            <person name="Curtis N.E."/>
            <person name="Altenburger A."/>
            <person name="Shibata T."/>
            <person name="Feng M."/>
            <person name="Maeda T."/>
            <person name="Schwartz J.A."/>
            <person name="Shigenobu S."/>
            <person name="Lundholm N."/>
            <person name="Nishiyama T."/>
            <person name="Yang H."/>
            <person name="Hasebe M."/>
            <person name="Li S."/>
            <person name="Pierce S.K."/>
            <person name="Wang J."/>
        </authorList>
    </citation>
    <scope>NUCLEOTIDE SEQUENCE [LARGE SCALE GENOMIC DNA]</scope>
    <source>
        <strain evidence="1">EC2010</strain>
        <tissue evidence="1">Whole organism of an adult</tissue>
    </source>
</reference>